<dbReference type="GO" id="GO:0051996">
    <property type="term" value="F:squalene synthase [NAD(P)H] activity"/>
    <property type="evidence" value="ECO:0007669"/>
    <property type="project" value="UniProtKB-EC"/>
</dbReference>
<keyword evidence="1" id="KW-0808">Transferase</keyword>
<dbReference type="InterPro" id="IPR017827">
    <property type="entry name" value="HSQ_synthase_HpnC"/>
</dbReference>
<sequence>MPVDHYENFPVASLLLPSRLREAVQHIYRYARTADDIADEGDAPPAERLAALAGYRAGLAAIEHDAALPETAPAAVFEPLRTVVRAFRLPIEPFARLLTAFEQDVTQHRYADEAALLQYCRHSADPVGELMLRLYDAADAHNLHDSDAICTGLQLVNFCQDVAIDLAKGRVYVPQDELRAAGLADAGLRGQTGTAAWRRLMARQLERAREHLLRGAPLATRLPGRIGWELRLVVCGGLRILDRIEAADYDVFHARPTLGRRDWLAIGGRALTYRRVAPAQPATP</sequence>
<dbReference type="Gene3D" id="1.10.600.10">
    <property type="entry name" value="Farnesyl Diphosphate Synthase"/>
    <property type="match status" value="1"/>
</dbReference>
<dbReference type="InterPro" id="IPR033904">
    <property type="entry name" value="Trans_IPPS_HH"/>
</dbReference>
<gene>
    <name evidence="1" type="primary">hpnC</name>
    <name evidence="1" type="ORF">FOZ76_20810</name>
</gene>
<dbReference type="InterPro" id="IPR002060">
    <property type="entry name" value="Squ/phyt_synthse"/>
</dbReference>
<dbReference type="Proteomes" id="UP000318405">
    <property type="component" value="Unassembled WGS sequence"/>
</dbReference>
<dbReference type="SFLD" id="SFLDS00005">
    <property type="entry name" value="Isoprenoid_Synthase_Type_I"/>
    <property type="match status" value="1"/>
</dbReference>
<dbReference type="EC" id="2.5.1.21" evidence="1"/>
<name>A0A556AD20_9BURK</name>
<dbReference type="CDD" id="cd00683">
    <property type="entry name" value="Trans_IPPS_HH"/>
    <property type="match status" value="1"/>
</dbReference>
<dbReference type="AlphaFoldDB" id="A0A556AD20"/>
<protein>
    <submittedName>
        <fullName evidence="1">Squalene synthase HpnC</fullName>
        <ecNumber evidence="1">2.5.1.21</ecNumber>
    </submittedName>
</protein>
<dbReference type="SFLD" id="SFLDG01212">
    <property type="entry name" value="Phytoene_synthase_like"/>
    <property type="match status" value="1"/>
</dbReference>
<dbReference type="OrthoDB" id="9807580at2"/>
<accession>A0A556AD20</accession>
<dbReference type="SUPFAM" id="SSF48576">
    <property type="entry name" value="Terpenoid synthases"/>
    <property type="match status" value="1"/>
</dbReference>
<organism evidence="1 2">
    <name type="scientific">Verticiella sediminum</name>
    <dbReference type="NCBI Taxonomy" id="1247510"/>
    <lineage>
        <taxon>Bacteria</taxon>
        <taxon>Pseudomonadati</taxon>
        <taxon>Pseudomonadota</taxon>
        <taxon>Betaproteobacteria</taxon>
        <taxon>Burkholderiales</taxon>
        <taxon>Alcaligenaceae</taxon>
        <taxon>Verticiella</taxon>
    </lineage>
</organism>
<dbReference type="InterPro" id="IPR044843">
    <property type="entry name" value="Trans_IPPS_bact-type"/>
</dbReference>
<evidence type="ECO:0000313" key="1">
    <source>
        <dbReference type="EMBL" id="TSH90768.1"/>
    </source>
</evidence>
<keyword evidence="2" id="KW-1185">Reference proteome</keyword>
<dbReference type="EMBL" id="VLTJ01000039">
    <property type="protein sequence ID" value="TSH90768.1"/>
    <property type="molecule type" value="Genomic_DNA"/>
</dbReference>
<dbReference type="GO" id="GO:0016114">
    <property type="term" value="P:terpenoid biosynthetic process"/>
    <property type="evidence" value="ECO:0007669"/>
    <property type="project" value="UniProtKB-ARBA"/>
</dbReference>
<dbReference type="SFLD" id="SFLDG01018">
    <property type="entry name" value="Squalene/Phytoene_Synthase_Lik"/>
    <property type="match status" value="1"/>
</dbReference>
<dbReference type="Pfam" id="PF00494">
    <property type="entry name" value="SQS_PSY"/>
    <property type="match status" value="1"/>
</dbReference>
<comment type="caution">
    <text evidence="1">The sequence shown here is derived from an EMBL/GenBank/DDBJ whole genome shotgun (WGS) entry which is preliminary data.</text>
</comment>
<dbReference type="PANTHER" id="PTHR31480">
    <property type="entry name" value="BIFUNCTIONAL LYCOPENE CYCLASE/PHYTOENE SYNTHASE"/>
    <property type="match status" value="1"/>
</dbReference>
<proteinExistence type="predicted"/>
<reference evidence="1 2" key="1">
    <citation type="submission" date="2019-07" db="EMBL/GenBank/DDBJ databases">
        <title>Qingshengfaniella alkalisoli gen. nov., sp. nov., isolated from saline soil.</title>
        <authorList>
            <person name="Xu L."/>
            <person name="Huang X.-X."/>
            <person name="Sun J.-Q."/>
        </authorList>
    </citation>
    <scope>NUCLEOTIDE SEQUENCE [LARGE SCALE GENOMIC DNA]</scope>
    <source>
        <strain evidence="1 2">DSM 27279</strain>
    </source>
</reference>
<dbReference type="GO" id="GO:0004311">
    <property type="term" value="F:geranylgeranyl diphosphate synthase activity"/>
    <property type="evidence" value="ECO:0007669"/>
    <property type="project" value="InterPro"/>
</dbReference>
<evidence type="ECO:0000313" key="2">
    <source>
        <dbReference type="Proteomes" id="UP000318405"/>
    </source>
</evidence>
<dbReference type="InterPro" id="IPR008949">
    <property type="entry name" value="Isoprenoid_synthase_dom_sf"/>
</dbReference>
<dbReference type="NCBIfam" id="TIGR03464">
    <property type="entry name" value="HpnC"/>
    <property type="match status" value="1"/>
</dbReference>